<keyword evidence="6" id="KW-1185">Reference proteome</keyword>
<feature type="region of interest" description="Disordered" evidence="4">
    <location>
        <begin position="178"/>
        <end position="198"/>
    </location>
</feature>
<feature type="domain" description="RRM" evidence="5">
    <location>
        <begin position="91"/>
        <end position="179"/>
    </location>
</feature>
<dbReference type="InterPro" id="IPR035979">
    <property type="entry name" value="RBD_domain_sf"/>
</dbReference>
<dbReference type="InterPro" id="IPR012677">
    <property type="entry name" value="Nucleotide-bd_a/b_plait_sf"/>
</dbReference>
<dbReference type="SMART" id="SM00360">
    <property type="entry name" value="RRM"/>
    <property type="match status" value="1"/>
</dbReference>
<feature type="compositionally biased region" description="Low complexity" evidence="4">
    <location>
        <begin position="189"/>
        <end position="198"/>
    </location>
</feature>
<accession>A0A915N9I0</accession>
<keyword evidence="3" id="KW-0175">Coiled coil</keyword>
<evidence type="ECO:0000256" key="1">
    <source>
        <dbReference type="ARBA" id="ARBA00022884"/>
    </source>
</evidence>
<dbReference type="GO" id="GO:0005634">
    <property type="term" value="C:nucleus"/>
    <property type="evidence" value="ECO:0007669"/>
    <property type="project" value="TreeGrafter"/>
</dbReference>
<dbReference type="PANTHER" id="PTHR23236:SF12">
    <property type="entry name" value="EUKARYOTIC INITIATION FACTOR 4B-RELATED"/>
    <property type="match status" value="1"/>
</dbReference>
<name>A0A915N9I0_MELJA</name>
<keyword evidence="1 2" id="KW-0694">RNA-binding</keyword>
<dbReference type="SUPFAM" id="SSF54928">
    <property type="entry name" value="RNA-binding domain, RBD"/>
    <property type="match status" value="1"/>
</dbReference>
<organism evidence="6 7">
    <name type="scientific">Meloidogyne javanica</name>
    <name type="common">Root-knot nematode worm</name>
    <dbReference type="NCBI Taxonomy" id="6303"/>
    <lineage>
        <taxon>Eukaryota</taxon>
        <taxon>Metazoa</taxon>
        <taxon>Ecdysozoa</taxon>
        <taxon>Nematoda</taxon>
        <taxon>Chromadorea</taxon>
        <taxon>Rhabditida</taxon>
        <taxon>Tylenchina</taxon>
        <taxon>Tylenchomorpha</taxon>
        <taxon>Tylenchoidea</taxon>
        <taxon>Meloidogynidae</taxon>
        <taxon>Meloidogyninae</taxon>
        <taxon>Meloidogyne</taxon>
        <taxon>Meloidogyne incognita group</taxon>
    </lineage>
</organism>
<dbReference type="Proteomes" id="UP000887561">
    <property type="component" value="Unplaced"/>
</dbReference>
<dbReference type="PROSITE" id="PS50102">
    <property type="entry name" value="RRM"/>
    <property type="match status" value="1"/>
</dbReference>
<proteinExistence type="predicted"/>
<dbReference type="WBParaSite" id="scaffold8082_cov166.g12711">
    <property type="protein sequence ID" value="scaffold8082_cov166.g12711"/>
    <property type="gene ID" value="scaffold8082_cov166.g12711"/>
</dbReference>
<feature type="region of interest" description="Disordered" evidence="4">
    <location>
        <begin position="1"/>
        <end position="28"/>
    </location>
</feature>
<evidence type="ECO:0000256" key="2">
    <source>
        <dbReference type="PROSITE-ProRule" id="PRU00176"/>
    </source>
</evidence>
<dbReference type="Gene3D" id="3.30.70.330">
    <property type="match status" value="1"/>
</dbReference>
<evidence type="ECO:0000313" key="6">
    <source>
        <dbReference type="Proteomes" id="UP000887561"/>
    </source>
</evidence>
<reference evidence="7" key="1">
    <citation type="submission" date="2022-11" db="UniProtKB">
        <authorList>
            <consortium name="WormBaseParasite"/>
        </authorList>
    </citation>
    <scope>IDENTIFICATION</scope>
</reference>
<evidence type="ECO:0000256" key="3">
    <source>
        <dbReference type="SAM" id="Coils"/>
    </source>
</evidence>
<dbReference type="AlphaFoldDB" id="A0A915N9I0"/>
<protein>
    <submittedName>
        <fullName evidence="7">RRM domain-containing protein</fullName>
    </submittedName>
</protein>
<dbReference type="Pfam" id="PF00076">
    <property type="entry name" value="RRM_1"/>
    <property type="match status" value="1"/>
</dbReference>
<dbReference type="GO" id="GO:0008143">
    <property type="term" value="F:poly(A) binding"/>
    <property type="evidence" value="ECO:0007669"/>
    <property type="project" value="TreeGrafter"/>
</dbReference>
<evidence type="ECO:0000313" key="7">
    <source>
        <dbReference type="WBParaSite" id="scaffold8082_cov166.g12711"/>
    </source>
</evidence>
<dbReference type="PANTHER" id="PTHR23236">
    <property type="entry name" value="EUKARYOTIC TRANSLATION INITIATION FACTOR 4B/4H"/>
    <property type="match status" value="1"/>
</dbReference>
<sequence>MANNEDELSFGSDDHDPALNGAGATGSISVAMSEDNDFEDINEKLRQIEQEAEKIRAMQSEVEKQFQGSNNGSPGVAPSLSVEDKMLIDGRSIYVGNVSLMNLENLFKVDYAATPDQLEEHFRGCGIIERVTILTDKFTGHPKGFAYVQFADIDGMQNSLSLGDSLFLGRQIKVVPKRTNKPGISTTNRPPRGRGSTSGRARVVIKYIYPGMRGRPRASRLYFYLNETNFWQ</sequence>
<feature type="coiled-coil region" evidence="3">
    <location>
        <begin position="31"/>
        <end position="65"/>
    </location>
</feature>
<evidence type="ECO:0000256" key="4">
    <source>
        <dbReference type="SAM" id="MobiDB-lite"/>
    </source>
</evidence>
<dbReference type="InterPro" id="IPR000504">
    <property type="entry name" value="RRM_dom"/>
</dbReference>
<evidence type="ECO:0000259" key="5">
    <source>
        <dbReference type="PROSITE" id="PS50102"/>
    </source>
</evidence>